<dbReference type="SMART" id="SM00363">
    <property type="entry name" value="S4"/>
    <property type="match status" value="1"/>
</dbReference>
<evidence type="ECO:0000256" key="5">
    <source>
        <dbReference type="ARBA" id="ARBA00023274"/>
    </source>
</evidence>
<sequence length="409" mass="44317">MSKRVGDALGPAPAAAAHVVARAQRVQHGDEAGGRRGGARHGVGVPAERELRAYHAPNVTEHQLLARHWRSQLPLSPLSPLAAVSLPTAREREREREHEHIPVQALAFAELERRVDVVVFRSLFAASLPQARALVVHGHVRVNGRISRFPARRLDPGDLVEVAPEQVATLHPHPASPDATAATAPADKAAPASPLADKSTADEAPPVSATEPSSANAPPEGLAASSPQEHGTTEAAAKGDATRENTPKETAARKPAALDALIKKHPKSLPFAAHPYMAPWMFIPAYLEVCYNTCATVFLRSPLPQPDCVEIPSPHAPDLHALAYEWYSSIKRAKTKRPSPSHPLVVNGRSVRLKAKFDSIVRARLKQERDDRWDLWAARDEAARQANLEARQAKIAAAVARQNLDEVNR</sequence>
<keyword evidence="5" id="KW-0687">Ribonucleoprotein</keyword>
<keyword evidence="3 6" id="KW-0694">RNA-binding</keyword>
<evidence type="ECO:0000256" key="2">
    <source>
        <dbReference type="ARBA" id="ARBA00022730"/>
    </source>
</evidence>
<keyword evidence="10" id="KW-1185">Reference proteome</keyword>
<dbReference type="InterPro" id="IPR022801">
    <property type="entry name" value="Ribosomal_uS4"/>
</dbReference>
<dbReference type="GO" id="GO:0003735">
    <property type="term" value="F:structural constituent of ribosome"/>
    <property type="evidence" value="ECO:0007669"/>
    <property type="project" value="TreeGrafter"/>
</dbReference>
<dbReference type="PANTHER" id="PTHR11831:SF4">
    <property type="entry name" value="SMALL RIBOSOMAL SUBUNIT PROTEIN US4M"/>
    <property type="match status" value="1"/>
</dbReference>
<feature type="domain" description="RNA-binding S4" evidence="8">
    <location>
        <begin position="113"/>
        <end position="180"/>
    </location>
</feature>
<dbReference type="Pfam" id="PF01479">
    <property type="entry name" value="S4"/>
    <property type="match status" value="1"/>
</dbReference>
<keyword evidence="4 9" id="KW-0689">Ribosomal protein</keyword>
<evidence type="ECO:0000313" key="9">
    <source>
        <dbReference type="EMBL" id="KAJ3097697.1"/>
    </source>
</evidence>
<feature type="region of interest" description="Disordered" evidence="7">
    <location>
        <begin position="170"/>
        <end position="253"/>
    </location>
</feature>
<dbReference type="SUPFAM" id="SSF55174">
    <property type="entry name" value="Alpha-L RNA-binding motif"/>
    <property type="match status" value="1"/>
</dbReference>
<dbReference type="GO" id="GO:0005763">
    <property type="term" value="C:mitochondrial small ribosomal subunit"/>
    <property type="evidence" value="ECO:0007669"/>
    <property type="project" value="TreeGrafter"/>
</dbReference>
<reference evidence="9" key="1">
    <citation type="submission" date="2020-05" db="EMBL/GenBank/DDBJ databases">
        <title>Phylogenomic resolution of chytrid fungi.</title>
        <authorList>
            <person name="Stajich J.E."/>
            <person name="Amses K."/>
            <person name="Simmons R."/>
            <person name="Seto K."/>
            <person name="Myers J."/>
            <person name="Bonds A."/>
            <person name="Quandt C.A."/>
            <person name="Barry K."/>
            <person name="Liu P."/>
            <person name="Grigoriev I."/>
            <person name="Longcore J.E."/>
            <person name="James T.Y."/>
        </authorList>
    </citation>
    <scope>NUCLEOTIDE SEQUENCE</scope>
    <source>
        <strain evidence="9">JEL0513</strain>
    </source>
</reference>
<dbReference type="GO" id="GO:0019843">
    <property type="term" value="F:rRNA binding"/>
    <property type="evidence" value="ECO:0007669"/>
    <property type="project" value="UniProtKB-KW"/>
</dbReference>
<feature type="compositionally biased region" description="Low complexity" evidence="7">
    <location>
        <begin position="171"/>
        <end position="198"/>
    </location>
</feature>
<feature type="compositionally biased region" description="Low complexity" evidence="7">
    <location>
        <begin position="11"/>
        <end position="26"/>
    </location>
</feature>
<dbReference type="InterPro" id="IPR036986">
    <property type="entry name" value="S4_RNA-bd_sf"/>
</dbReference>
<dbReference type="PANTHER" id="PTHR11831">
    <property type="entry name" value="30S 40S RIBOSOMAL PROTEIN"/>
    <property type="match status" value="1"/>
</dbReference>
<accession>A0AAD5X9F8</accession>
<dbReference type="Proteomes" id="UP001211907">
    <property type="component" value="Unassembled WGS sequence"/>
</dbReference>
<proteinExistence type="inferred from homology"/>
<dbReference type="EMBL" id="JADGJH010002484">
    <property type="protein sequence ID" value="KAJ3097697.1"/>
    <property type="molecule type" value="Genomic_DNA"/>
</dbReference>
<dbReference type="Gene3D" id="3.10.290.10">
    <property type="entry name" value="RNA-binding S4 domain"/>
    <property type="match status" value="1"/>
</dbReference>
<evidence type="ECO:0000256" key="7">
    <source>
        <dbReference type="SAM" id="MobiDB-lite"/>
    </source>
</evidence>
<comment type="similarity">
    <text evidence="1">Belongs to the universal ribosomal protein uS4 family.</text>
</comment>
<feature type="region of interest" description="Disordered" evidence="7">
    <location>
        <begin position="1"/>
        <end position="42"/>
    </location>
</feature>
<evidence type="ECO:0000313" key="10">
    <source>
        <dbReference type="Proteomes" id="UP001211907"/>
    </source>
</evidence>
<dbReference type="GO" id="GO:0042274">
    <property type="term" value="P:ribosomal small subunit biogenesis"/>
    <property type="evidence" value="ECO:0007669"/>
    <property type="project" value="TreeGrafter"/>
</dbReference>
<feature type="compositionally biased region" description="Basic and acidic residues" evidence="7">
    <location>
        <begin position="240"/>
        <end position="252"/>
    </location>
</feature>
<protein>
    <submittedName>
        <fullName evidence="9">Mitochondrial 37S ribosomal protein nam9</fullName>
    </submittedName>
</protein>
<evidence type="ECO:0000256" key="3">
    <source>
        <dbReference type="ARBA" id="ARBA00022884"/>
    </source>
</evidence>
<dbReference type="AlphaFoldDB" id="A0AAD5X9F8"/>
<name>A0AAD5X9F8_9FUNG</name>
<evidence type="ECO:0000259" key="8">
    <source>
        <dbReference type="SMART" id="SM00363"/>
    </source>
</evidence>
<comment type="caution">
    <text evidence="9">The sequence shown here is derived from an EMBL/GenBank/DDBJ whole genome shotgun (WGS) entry which is preliminary data.</text>
</comment>
<organism evidence="9 10">
    <name type="scientific">Physocladia obscura</name>
    <dbReference type="NCBI Taxonomy" id="109957"/>
    <lineage>
        <taxon>Eukaryota</taxon>
        <taxon>Fungi</taxon>
        <taxon>Fungi incertae sedis</taxon>
        <taxon>Chytridiomycota</taxon>
        <taxon>Chytridiomycota incertae sedis</taxon>
        <taxon>Chytridiomycetes</taxon>
        <taxon>Chytridiales</taxon>
        <taxon>Chytriomycetaceae</taxon>
        <taxon>Physocladia</taxon>
    </lineage>
</organism>
<keyword evidence="2" id="KW-0699">rRNA-binding</keyword>
<dbReference type="PROSITE" id="PS50889">
    <property type="entry name" value="S4"/>
    <property type="match status" value="1"/>
</dbReference>
<dbReference type="InterPro" id="IPR002942">
    <property type="entry name" value="S4_RNA-bd"/>
</dbReference>
<gene>
    <name evidence="9" type="primary">NAM9</name>
    <name evidence="9" type="ORF">HK100_005281</name>
</gene>
<evidence type="ECO:0000256" key="6">
    <source>
        <dbReference type="PROSITE-ProRule" id="PRU00182"/>
    </source>
</evidence>
<evidence type="ECO:0000256" key="4">
    <source>
        <dbReference type="ARBA" id="ARBA00022980"/>
    </source>
</evidence>
<evidence type="ECO:0000256" key="1">
    <source>
        <dbReference type="ARBA" id="ARBA00007465"/>
    </source>
</evidence>
<dbReference type="CDD" id="cd00165">
    <property type="entry name" value="S4"/>
    <property type="match status" value="1"/>
</dbReference>